<dbReference type="FunCoup" id="A0A1V8SQI7">
    <property type="interactions" value="358"/>
</dbReference>
<dbReference type="InterPro" id="IPR008271">
    <property type="entry name" value="Ser/Thr_kinase_AS"/>
</dbReference>
<dbReference type="STRING" id="1507870.A0A1V8SQI7"/>
<comment type="similarity">
    <text evidence="4">Belongs to the protein kinase superfamily.</text>
</comment>
<dbReference type="Pfam" id="PF00069">
    <property type="entry name" value="Pkinase"/>
    <property type="match status" value="1"/>
</dbReference>
<keyword evidence="4" id="KW-0808">Transferase</keyword>
<evidence type="ECO:0000256" key="4">
    <source>
        <dbReference type="RuleBase" id="RU000304"/>
    </source>
</evidence>
<dbReference type="PROSITE" id="PS50011">
    <property type="entry name" value="PROTEIN_KINASE_DOM"/>
    <property type="match status" value="1"/>
</dbReference>
<dbReference type="Gene3D" id="1.10.510.10">
    <property type="entry name" value="Transferase(Phosphotransferase) domain 1"/>
    <property type="match status" value="1"/>
</dbReference>
<dbReference type="OrthoDB" id="541276at2759"/>
<feature type="region of interest" description="Disordered" evidence="5">
    <location>
        <begin position="295"/>
        <end position="323"/>
    </location>
</feature>
<dbReference type="PROSITE" id="PS00108">
    <property type="entry name" value="PROTEIN_KINASE_ST"/>
    <property type="match status" value="1"/>
</dbReference>
<dbReference type="InterPro" id="IPR000719">
    <property type="entry name" value="Prot_kinase_dom"/>
</dbReference>
<dbReference type="FunFam" id="1.10.510.10:FF:000571">
    <property type="entry name" value="Maternal embryonic leucine zipper kinase"/>
    <property type="match status" value="1"/>
</dbReference>
<dbReference type="AlphaFoldDB" id="A0A1V8SQI7"/>
<dbReference type="InterPro" id="IPR017441">
    <property type="entry name" value="Protein_kinase_ATP_BS"/>
</dbReference>
<sequence>MLPTPPDSPKLSGSPLDHRIGSTIGGYIQLVDVLGIGAYGTVYEARNVVTGAQYAVKALNKSGLDQRQRKFQQREIELHYLASQHDSVVSMHKVIDGPECTFVVLEYCPEGDLFSKITEEGHYVGEDAKVRQVFLQILRAVQSCHAQNIYHRDLKPENILVKDNGFTVKLADFGLATTDAVTADFGCGSIFYMSPECQDTNPHPLACYKSAPNDVWSLGVILVNLTCGRNPWKRAAVEDATFKAFRRDSNFLQTILPVTDDCNAILKRIFDVNPDTRITLPELIAVFERQPRLTQGSKEPLSPMYSPLHTPSTSQDSGYFEGPDSPFDALPAPQYPVARTTYAPSPPVFLPTPPHSRQCTPPPQQHTTQQSQISAFQRPVVAFPPFTTSWNRCGNYFSNFAAPQCPPYWSMAY</sequence>
<evidence type="ECO:0000256" key="1">
    <source>
        <dbReference type="ARBA" id="ARBA00022741"/>
    </source>
</evidence>
<feature type="domain" description="Protein kinase" evidence="6">
    <location>
        <begin position="28"/>
        <end position="293"/>
    </location>
</feature>
<gene>
    <name evidence="7" type="ORF">B0A48_12981</name>
</gene>
<dbReference type="EMBL" id="NAJO01000031">
    <property type="protein sequence ID" value="OQO01426.1"/>
    <property type="molecule type" value="Genomic_DNA"/>
</dbReference>
<dbReference type="PANTHER" id="PTHR24346">
    <property type="entry name" value="MAP/MICROTUBULE AFFINITY-REGULATING KINASE"/>
    <property type="match status" value="1"/>
</dbReference>
<keyword evidence="4" id="KW-0418">Kinase</keyword>
<keyword evidence="4" id="KW-0723">Serine/threonine-protein kinase</keyword>
<dbReference type="InParanoid" id="A0A1V8SQI7"/>
<evidence type="ECO:0000313" key="8">
    <source>
        <dbReference type="Proteomes" id="UP000192596"/>
    </source>
</evidence>
<evidence type="ECO:0000313" key="7">
    <source>
        <dbReference type="EMBL" id="OQO01426.1"/>
    </source>
</evidence>
<dbReference type="PROSITE" id="PS00107">
    <property type="entry name" value="PROTEIN_KINASE_ATP"/>
    <property type="match status" value="1"/>
</dbReference>
<dbReference type="GO" id="GO:0005737">
    <property type="term" value="C:cytoplasm"/>
    <property type="evidence" value="ECO:0007669"/>
    <property type="project" value="TreeGrafter"/>
</dbReference>
<dbReference type="CDD" id="cd13993">
    <property type="entry name" value="STKc_Pat1_like"/>
    <property type="match status" value="1"/>
</dbReference>
<comment type="caution">
    <text evidence="7">The sequence shown here is derived from an EMBL/GenBank/DDBJ whole genome shotgun (WGS) entry which is preliminary data.</text>
</comment>
<proteinExistence type="inferred from homology"/>
<keyword evidence="8" id="KW-1185">Reference proteome</keyword>
<accession>A0A1V8SQI7</accession>
<keyword evidence="1 3" id="KW-0547">Nucleotide-binding</keyword>
<keyword evidence="2 3" id="KW-0067">ATP-binding</keyword>
<protein>
    <recommendedName>
        <fullName evidence="6">Protein kinase domain-containing protein</fullName>
    </recommendedName>
</protein>
<dbReference type="GO" id="GO:0035556">
    <property type="term" value="P:intracellular signal transduction"/>
    <property type="evidence" value="ECO:0007669"/>
    <property type="project" value="TreeGrafter"/>
</dbReference>
<organism evidence="7 8">
    <name type="scientific">Cryoendolithus antarcticus</name>
    <dbReference type="NCBI Taxonomy" id="1507870"/>
    <lineage>
        <taxon>Eukaryota</taxon>
        <taxon>Fungi</taxon>
        <taxon>Dikarya</taxon>
        <taxon>Ascomycota</taxon>
        <taxon>Pezizomycotina</taxon>
        <taxon>Dothideomycetes</taxon>
        <taxon>Dothideomycetidae</taxon>
        <taxon>Cladosporiales</taxon>
        <taxon>Cladosporiaceae</taxon>
        <taxon>Cryoendolithus</taxon>
    </lineage>
</organism>
<dbReference type="GO" id="GO:0005524">
    <property type="term" value="F:ATP binding"/>
    <property type="evidence" value="ECO:0007669"/>
    <property type="project" value="UniProtKB-UniRule"/>
</dbReference>
<dbReference type="GO" id="GO:0004674">
    <property type="term" value="F:protein serine/threonine kinase activity"/>
    <property type="evidence" value="ECO:0007669"/>
    <property type="project" value="UniProtKB-KW"/>
</dbReference>
<feature type="binding site" evidence="3">
    <location>
        <position position="57"/>
    </location>
    <ligand>
        <name>ATP</name>
        <dbReference type="ChEBI" id="CHEBI:30616"/>
    </ligand>
</feature>
<evidence type="ECO:0000259" key="6">
    <source>
        <dbReference type="PROSITE" id="PS50011"/>
    </source>
</evidence>
<name>A0A1V8SQI7_9PEZI</name>
<evidence type="ECO:0000256" key="3">
    <source>
        <dbReference type="PROSITE-ProRule" id="PRU10141"/>
    </source>
</evidence>
<evidence type="ECO:0000256" key="2">
    <source>
        <dbReference type="ARBA" id="ARBA00022840"/>
    </source>
</evidence>
<reference evidence="8" key="1">
    <citation type="submission" date="2017-03" db="EMBL/GenBank/DDBJ databases">
        <title>Genomes of endolithic fungi from Antarctica.</title>
        <authorList>
            <person name="Coleine C."/>
            <person name="Masonjones S."/>
            <person name="Stajich J.E."/>
        </authorList>
    </citation>
    <scope>NUCLEOTIDE SEQUENCE [LARGE SCALE GENOMIC DNA]</scope>
    <source>
        <strain evidence="8">CCFEE 5527</strain>
    </source>
</reference>
<dbReference type="Proteomes" id="UP000192596">
    <property type="component" value="Unassembled WGS sequence"/>
</dbReference>
<dbReference type="SMART" id="SM00220">
    <property type="entry name" value="S_TKc"/>
    <property type="match status" value="1"/>
</dbReference>
<dbReference type="InterPro" id="IPR011009">
    <property type="entry name" value="Kinase-like_dom_sf"/>
</dbReference>
<dbReference type="SUPFAM" id="SSF56112">
    <property type="entry name" value="Protein kinase-like (PK-like)"/>
    <property type="match status" value="1"/>
</dbReference>
<evidence type="ECO:0000256" key="5">
    <source>
        <dbReference type="SAM" id="MobiDB-lite"/>
    </source>
</evidence>
<dbReference type="PANTHER" id="PTHR24346:SF30">
    <property type="entry name" value="MATERNAL EMBRYONIC LEUCINE ZIPPER KINASE"/>
    <property type="match status" value="1"/>
</dbReference>